<accession>A0AAE2ZX75</accession>
<dbReference type="RefSeq" id="WP_172594705.1">
    <property type="nucleotide sequence ID" value="NZ_JAJEPV010000011.1"/>
</dbReference>
<proteinExistence type="predicted"/>
<keyword evidence="2" id="KW-1185">Reference proteome</keyword>
<dbReference type="AlphaFoldDB" id="A0AAE2ZX75"/>
<reference evidence="1 2" key="1">
    <citation type="submission" date="2021-10" db="EMBL/GenBank/DDBJ databases">
        <title>Anaerobic single-cell dispensing facilitates the cultivation of human gut bacteria.</title>
        <authorList>
            <person name="Afrizal A."/>
        </authorList>
    </citation>
    <scope>NUCLEOTIDE SEQUENCE [LARGE SCALE GENOMIC DNA]</scope>
    <source>
        <strain evidence="1 2">CLA-AA-H273</strain>
    </source>
</reference>
<comment type="caution">
    <text evidence="1">The sequence shown here is derived from an EMBL/GenBank/DDBJ whole genome shotgun (WGS) entry which is preliminary data.</text>
</comment>
<organism evidence="1 2">
    <name type="scientific">Waltera acetigignens</name>
    <dbReference type="NCBI Taxonomy" id="2981769"/>
    <lineage>
        <taxon>Bacteria</taxon>
        <taxon>Bacillati</taxon>
        <taxon>Bacillota</taxon>
        <taxon>Clostridia</taxon>
        <taxon>Lachnospirales</taxon>
        <taxon>Lachnospiraceae</taxon>
        <taxon>Waltera</taxon>
    </lineage>
</organism>
<sequence>MKKFISFQIHEDYGKIFWIRDDLYRENYHNVIEPLIYYPGNRRFLSSPICGCDENRI</sequence>
<protein>
    <submittedName>
        <fullName evidence="1">Uncharacterized protein</fullName>
    </submittedName>
</protein>
<evidence type="ECO:0000313" key="2">
    <source>
        <dbReference type="Proteomes" id="UP001197795"/>
    </source>
</evidence>
<gene>
    <name evidence="1" type="ORF">LKD75_06035</name>
</gene>
<name>A0AAE2ZX75_9FIRM</name>
<dbReference type="Proteomes" id="UP001197795">
    <property type="component" value="Unassembled WGS sequence"/>
</dbReference>
<dbReference type="EMBL" id="JAJEPV010000011">
    <property type="protein sequence ID" value="MCC2119157.1"/>
    <property type="molecule type" value="Genomic_DNA"/>
</dbReference>
<evidence type="ECO:0000313" key="1">
    <source>
        <dbReference type="EMBL" id="MCC2119157.1"/>
    </source>
</evidence>